<dbReference type="OrthoDB" id="550273at2759"/>
<evidence type="ECO:0000256" key="2">
    <source>
        <dbReference type="ARBA" id="ARBA00005845"/>
    </source>
</evidence>
<evidence type="ECO:0000256" key="4">
    <source>
        <dbReference type="ARBA" id="ARBA00022640"/>
    </source>
</evidence>
<dbReference type="EMBL" id="KB870808">
    <property type="protein sequence ID" value="EOA27661.1"/>
    <property type="molecule type" value="Genomic_DNA"/>
</dbReference>
<dbReference type="Proteomes" id="UP000029121">
    <property type="component" value="Unassembled WGS sequence"/>
</dbReference>
<feature type="domain" description="Plastid lipid-associated protein/fibrillin conserved" evidence="6">
    <location>
        <begin position="59"/>
        <end position="272"/>
    </location>
</feature>
<comment type="subcellular location">
    <subcellularLocation>
        <location evidence="1">Plastid</location>
        <location evidence="1">Chloroplast</location>
    </subcellularLocation>
</comment>
<proteinExistence type="inferred from homology"/>
<protein>
    <recommendedName>
        <fullName evidence="6">Plastid lipid-associated protein/fibrillin conserved domain-containing protein</fullName>
    </recommendedName>
</protein>
<keyword evidence="3" id="KW-0150">Chloroplast</keyword>
<evidence type="ECO:0000313" key="7">
    <source>
        <dbReference type="EMBL" id="EOA27661.1"/>
    </source>
</evidence>
<evidence type="ECO:0000256" key="3">
    <source>
        <dbReference type="ARBA" id="ARBA00022528"/>
    </source>
</evidence>
<accession>R0FY38</accession>
<dbReference type="Pfam" id="PF04755">
    <property type="entry name" value="PAP_fibrillin"/>
    <property type="match status" value="1"/>
</dbReference>
<dbReference type="STRING" id="81985.R0FY38"/>
<keyword evidence="8" id="KW-1185">Reference proteome</keyword>
<dbReference type="AlphaFoldDB" id="R0FY38"/>
<comment type="similarity">
    <text evidence="2">Belongs to the PAP/fibrillin family.</text>
</comment>
<dbReference type="InterPro" id="IPR006843">
    <property type="entry name" value="PAP/fibrillin_dom"/>
</dbReference>
<dbReference type="InterPro" id="IPR039633">
    <property type="entry name" value="PAP"/>
</dbReference>
<dbReference type="eggNOG" id="ENOG502QRYX">
    <property type="taxonomic scope" value="Eukaryota"/>
</dbReference>
<reference evidence="8" key="1">
    <citation type="journal article" date="2013" name="Nat. Genet.">
        <title>The Capsella rubella genome and the genomic consequences of rapid mating system evolution.</title>
        <authorList>
            <person name="Slotte T."/>
            <person name="Hazzouri K.M."/>
            <person name="Agren J.A."/>
            <person name="Koenig D."/>
            <person name="Maumus F."/>
            <person name="Guo Y.L."/>
            <person name="Steige K."/>
            <person name="Platts A.E."/>
            <person name="Escobar J.S."/>
            <person name="Newman L.K."/>
            <person name="Wang W."/>
            <person name="Mandakova T."/>
            <person name="Vello E."/>
            <person name="Smith L.M."/>
            <person name="Henz S.R."/>
            <person name="Steffen J."/>
            <person name="Takuno S."/>
            <person name="Brandvain Y."/>
            <person name="Coop G."/>
            <person name="Andolfatto P."/>
            <person name="Hu T.T."/>
            <person name="Blanchette M."/>
            <person name="Clark R.M."/>
            <person name="Quesneville H."/>
            <person name="Nordborg M."/>
            <person name="Gaut B.S."/>
            <person name="Lysak M.A."/>
            <person name="Jenkins J."/>
            <person name="Grimwood J."/>
            <person name="Chapman J."/>
            <person name="Prochnik S."/>
            <person name="Shu S."/>
            <person name="Rokhsar D."/>
            <person name="Schmutz J."/>
            <person name="Weigel D."/>
            <person name="Wright S.I."/>
        </authorList>
    </citation>
    <scope>NUCLEOTIDE SEQUENCE [LARGE SCALE GENOMIC DNA]</scope>
    <source>
        <strain evidence="8">cv. Monte Gargano</strain>
    </source>
</reference>
<keyword evidence="4" id="KW-0934">Plastid</keyword>
<evidence type="ECO:0000313" key="8">
    <source>
        <dbReference type="Proteomes" id="UP000029121"/>
    </source>
</evidence>
<gene>
    <name evidence="7" type="ORF">CARUB_v10023809mg</name>
</gene>
<evidence type="ECO:0000256" key="5">
    <source>
        <dbReference type="ARBA" id="ARBA00022946"/>
    </source>
</evidence>
<name>R0FY38_9BRAS</name>
<dbReference type="PANTHER" id="PTHR31906">
    <property type="entry name" value="PLASTID-LIPID-ASSOCIATED PROTEIN 4, CHLOROPLASTIC-RELATED"/>
    <property type="match status" value="1"/>
</dbReference>
<keyword evidence="5" id="KW-0809">Transit peptide</keyword>
<dbReference type="KEGG" id="crb:17888590"/>
<sequence length="280" mass="30914">MDRIASATLSCPAISVSRVCRINPCGLNISKKRFSCRVAVASGETTARVVDTELDLEHKKHDLLRAVQDTQRGLTATSDQRSVIEEALVTVEGYNGGEAIDLVKLDGTWRLQYTSAPDVVVLFEAALRLPFFQVGQVYQKFECKDQSDGGIIRNVVQWSLPSLLEDQEGATLVVTAKFDKVSSRNIYLQFEEISVRNININEQLQALIAPAILPRSFLSLQILQFIRTFKAQIPVTATSPGRRSVGGLYYLSYLDNNMLLGRSVGGGGVFVFTKSQPLEL</sequence>
<evidence type="ECO:0000256" key="1">
    <source>
        <dbReference type="ARBA" id="ARBA00004229"/>
    </source>
</evidence>
<organism evidence="7 8">
    <name type="scientific">Capsella rubella</name>
    <dbReference type="NCBI Taxonomy" id="81985"/>
    <lineage>
        <taxon>Eukaryota</taxon>
        <taxon>Viridiplantae</taxon>
        <taxon>Streptophyta</taxon>
        <taxon>Embryophyta</taxon>
        <taxon>Tracheophyta</taxon>
        <taxon>Spermatophyta</taxon>
        <taxon>Magnoliopsida</taxon>
        <taxon>eudicotyledons</taxon>
        <taxon>Gunneridae</taxon>
        <taxon>Pentapetalae</taxon>
        <taxon>rosids</taxon>
        <taxon>malvids</taxon>
        <taxon>Brassicales</taxon>
        <taxon>Brassicaceae</taxon>
        <taxon>Camelineae</taxon>
        <taxon>Capsella</taxon>
    </lineage>
</organism>
<evidence type="ECO:0000259" key="6">
    <source>
        <dbReference type="Pfam" id="PF04755"/>
    </source>
</evidence>
<dbReference type="GO" id="GO:0009507">
    <property type="term" value="C:chloroplast"/>
    <property type="evidence" value="ECO:0007669"/>
    <property type="project" value="UniProtKB-SubCell"/>
</dbReference>